<feature type="domain" description="Major facilitator superfamily (MFS) profile" evidence="7">
    <location>
        <begin position="4"/>
        <end position="385"/>
    </location>
</feature>
<feature type="transmembrane region" description="Helical" evidence="6">
    <location>
        <begin position="238"/>
        <end position="258"/>
    </location>
</feature>
<keyword evidence="9" id="KW-1185">Reference proteome</keyword>
<feature type="transmembrane region" description="Helical" evidence="6">
    <location>
        <begin position="355"/>
        <end position="376"/>
    </location>
</feature>
<protein>
    <submittedName>
        <fullName evidence="8">Chloramphenicol efflux pump</fullName>
    </submittedName>
</protein>
<dbReference type="InterPro" id="IPR036259">
    <property type="entry name" value="MFS_trans_sf"/>
</dbReference>
<dbReference type="GO" id="GO:0022857">
    <property type="term" value="F:transmembrane transporter activity"/>
    <property type="evidence" value="ECO:0007669"/>
    <property type="project" value="InterPro"/>
</dbReference>
<feature type="transmembrane region" description="Helical" evidence="6">
    <location>
        <begin position="292"/>
        <end position="309"/>
    </location>
</feature>
<feature type="transmembrane region" description="Helical" evidence="6">
    <location>
        <begin position="95"/>
        <end position="117"/>
    </location>
</feature>
<dbReference type="PANTHER" id="PTHR43124:SF3">
    <property type="entry name" value="CHLORAMPHENICOL EFFLUX PUMP RV0191"/>
    <property type="match status" value="1"/>
</dbReference>
<evidence type="ECO:0000259" key="7">
    <source>
        <dbReference type="PROSITE" id="PS50850"/>
    </source>
</evidence>
<evidence type="ECO:0000313" key="8">
    <source>
        <dbReference type="EMBL" id="BCJ39064.1"/>
    </source>
</evidence>
<organism evidence="8 9">
    <name type="scientific">Actinocatenispora thailandica</name>
    <dbReference type="NCBI Taxonomy" id="227318"/>
    <lineage>
        <taxon>Bacteria</taxon>
        <taxon>Bacillati</taxon>
        <taxon>Actinomycetota</taxon>
        <taxon>Actinomycetes</taxon>
        <taxon>Micromonosporales</taxon>
        <taxon>Micromonosporaceae</taxon>
        <taxon>Actinocatenispora</taxon>
    </lineage>
</organism>
<keyword evidence="4 6" id="KW-1133">Transmembrane helix</keyword>
<feature type="transmembrane region" description="Helical" evidence="6">
    <location>
        <begin position="270"/>
        <end position="286"/>
    </location>
</feature>
<comment type="subcellular location">
    <subcellularLocation>
        <location evidence="1">Cell membrane</location>
        <topology evidence="1">Multi-pass membrane protein</topology>
    </subcellularLocation>
</comment>
<keyword evidence="3 6" id="KW-0812">Transmembrane</keyword>
<dbReference type="KEGG" id="atl:Athai_65670"/>
<name>A0A7R7I0Z7_9ACTN</name>
<reference evidence="8 9" key="1">
    <citation type="submission" date="2020-08" db="EMBL/GenBank/DDBJ databases">
        <title>Whole genome shotgun sequence of Actinocatenispora thailandica NBRC 105041.</title>
        <authorList>
            <person name="Komaki H."/>
            <person name="Tamura T."/>
        </authorList>
    </citation>
    <scope>NUCLEOTIDE SEQUENCE [LARGE SCALE GENOMIC DNA]</scope>
    <source>
        <strain evidence="8 9">NBRC 105041</strain>
    </source>
</reference>
<accession>A0A7R7I0Z7</accession>
<feature type="transmembrane region" description="Helical" evidence="6">
    <location>
        <begin position="204"/>
        <end position="226"/>
    </location>
</feature>
<gene>
    <name evidence="8" type="ORF">Athai_65670</name>
</gene>
<feature type="transmembrane region" description="Helical" evidence="6">
    <location>
        <begin position="42"/>
        <end position="62"/>
    </location>
</feature>
<dbReference type="InterPro" id="IPR011701">
    <property type="entry name" value="MFS"/>
</dbReference>
<dbReference type="EMBL" id="AP023355">
    <property type="protein sequence ID" value="BCJ39064.1"/>
    <property type="molecule type" value="Genomic_DNA"/>
</dbReference>
<dbReference type="NCBIfam" id="NF033135">
    <property type="entry name" value="cmx_cmrA"/>
    <property type="match status" value="1"/>
</dbReference>
<feature type="transmembrane region" description="Helical" evidence="6">
    <location>
        <begin position="69"/>
        <end position="89"/>
    </location>
</feature>
<evidence type="ECO:0000256" key="2">
    <source>
        <dbReference type="ARBA" id="ARBA00022475"/>
    </source>
</evidence>
<dbReference type="PROSITE" id="PS50850">
    <property type="entry name" value="MFS"/>
    <property type="match status" value="1"/>
</dbReference>
<dbReference type="InterPro" id="IPR050189">
    <property type="entry name" value="MFS_Efflux_Transporters"/>
</dbReference>
<dbReference type="AlphaFoldDB" id="A0A7R7I0Z7"/>
<keyword evidence="5 6" id="KW-0472">Membrane</keyword>
<dbReference type="Proteomes" id="UP000611640">
    <property type="component" value="Chromosome"/>
</dbReference>
<dbReference type="SUPFAM" id="SSF103473">
    <property type="entry name" value="MFS general substrate transporter"/>
    <property type="match status" value="1"/>
</dbReference>
<dbReference type="InterPro" id="IPR020846">
    <property type="entry name" value="MFS_dom"/>
</dbReference>
<evidence type="ECO:0000313" key="9">
    <source>
        <dbReference type="Proteomes" id="UP000611640"/>
    </source>
</evidence>
<feature type="transmembrane region" description="Helical" evidence="6">
    <location>
        <begin position="129"/>
        <end position="150"/>
    </location>
</feature>
<dbReference type="Pfam" id="PF07690">
    <property type="entry name" value="MFS_1"/>
    <property type="match status" value="1"/>
</dbReference>
<feature type="transmembrane region" description="Helical" evidence="6">
    <location>
        <begin position="156"/>
        <end position="175"/>
    </location>
</feature>
<proteinExistence type="predicted"/>
<sequence>MPLAVYILALSVFSLGTSEFVISGLLPEVAGDLHVSIPTAGLLISGFAIGMLVGAPILAAATLKLPRKVTLTGALAVFIAGNVLASIAPNYPMLFGARVVTALATAAFWAVGAATAVKLAPAGAHTRALAVMVGGLTVSNIIGVPFGTLIGQHLGWRAAFLVVAGLAAIGLVGVLKVVPGGHSADPADRPNLRGELAAFRSGRLWLALATTALVQTGFIAVFSYLTPLLTRVAGVPSGLIPGVLLLFGLGNLVGITIAGRFADARQLGTLYAAMSGMILVLASLALFAGSTIAAVALAFGLGMFGMACAPSLNGRVFSLAGAAPTLASSVNVSAFNAGNTIGPWLGGLVIGGGLGYASTAWVGALVAVGALTLAVLSGLIDRRSRRTGPVRTEVPATELADLAA</sequence>
<evidence type="ECO:0000256" key="1">
    <source>
        <dbReference type="ARBA" id="ARBA00004651"/>
    </source>
</evidence>
<dbReference type="PANTHER" id="PTHR43124">
    <property type="entry name" value="PURINE EFFLUX PUMP PBUE"/>
    <property type="match status" value="1"/>
</dbReference>
<evidence type="ECO:0000256" key="3">
    <source>
        <dbReference type="ARBA" id="ARBA00022692"/>
    </source>
</evidence>
<dbReference type="CDD" id="cd17324">
    <property type="entry name" value="MFS_NepI_like"/>
    <property type="match status" value="1"/>
</dbReference>
<dbReference type="Gene3D" id="1.20.1250.20">
    <property type="entry name" value="MFS general substrate transporter like domains"/>
    <property type="match status" value="1"/>
</dbReference>
<evidence type="ECO:0000256" key="6">
    <source>
        <dbReference type="SAM" id="Phobius"/>
    </source>
</evidence>
<keyword evidence="2" id="KW-1003">Cell membrane</keyword>
<dbReference type="GO" id="GO:0005886">
    <property type="term" value="C:plasma membrane"/>
    <property type="evidence" value="ECO:0007669"/>
    <property type="project" value="UniProtKB-SubCell"/>
</dbReference>
<evidence type="ECO:0000256" key="4">
    <source>
        <dbReference type="ARBA" id="ARBA00022989"/>
    </source>
</evidence>
<evidence type="ECO:0000256" key="5">
    <source>
        <dbReference type="ARBA" id="ARBA00023136"/>
    </source>
</evidence>
<dbReference type="RefSeq" id="WP_203964991.1">
    <property type="nucleotide sequence ID" value="NZ_AP023355.1"/>
</dbReference>